<sequence length="90" mass="9757">MELAALLDPLHLTHKGLRESGGVQSQWKGGGLKPTLITIDCKNGYGGTKISIVVPYTKLETSIYQKLGFSSSILPKGTYCANFKFSPKQV</sequence>
<name>A0A835J5Y9_9ROSI</name>
<comment type="caution">
    <text evidence="2">The sequence shown here is derived from an EMBL/GenBank/DDBJ whole genome shotgun (WGS) entry which is preliminary data.</text>
</comment>
<organism evidence="2 3">
    <name type="scientific">Salix dunnii</name>
    <dbReference type="NCBI Taxonomy" id="1413687"/>
    <lineage>
        <taxon>Eukaryota</taxon>
        <taxon>Viridiplantae</taxon>
        <taxon>Streptophyta</taxon>
        <taxon>Embryophyta</taxon>
        <taxon>Tracheophyta</taxon>
        <taxon>Spermatophyta</taxon>
        <taxon>Magnoliopsida</taxon>
        <taxon>eudicotyledons</taxon>
        <taxon>Gunneridae</taxon>
        <taxon>Pentapetalae</taxon>
        <taxon>rosids</taxon>
        <taxon>fabids</taxon>
        <taxon>Malpighiales</taxon>
        <taxon>Salicaceae</taxon>
        <taxon>Saliceae</taxon>
        <taxon>Salix</taxon>
    </lineage>
</organism>
<proteinExistence type="predicted"/>
<dbReference type="Proteomes" id="UP000657918">
    <property type="component" value="Unassembled WGS sequence"/>
</dbReference>
<dbReference type="EMBL" id="JADGMS010000019">
    <property type="protein sequence ID" value="KAF9661465.1"/>
    <property type="molecule type" value="Genomic_DNA"/>
</dbReference>
<gene>
    <name evidence="2" type="ORF">SADUNF_Sadunf19G0071700</name>
</gene>
<evidence type="ECO:0000313" key="3">
    <source>
        <dbReference type="Proteomes" id="UP000657918"/>
    </source>
</evidence>
<keyword evidence="3" id="KW-1185">Reference proteome</keyword>
<evidence type="ECO:0000313" key="2">
    <source>
        <dbReference type="EMBL" id="KAF9661465.1"/>
    </source>
</evidence>
<dbReference type="InterPro" id="IPR032799">
    <property type="entry name" value="TAXi_C"/>
</dbReference>
<evidence type="ECO:0000259" key="1">
    <source>
        <dbReference type="Pfam" id="PF14541"/>
    </source>
</evidence>
<feature type="domain" description="Xylanase inhibitor C-terminal" evidence="1">
    <location>
        <begin position="32"/>
        <end position="67"/>
    </location>
</feature>
<protein>
    <recommendedName>
        <fullName evidence="1">Xylanase inhibitor C-terminal domain-containing protein</fullName>
    </recommendedName>
</protein>
<dbReference type="AlphaFoldDB" id="A0A835J5Y9"/>
<accession>A0A835J5Y9</accession>
<dbReference type="Pfam" id="PF14541">
    <property type="entry name" value="TAXi_C"/>
    <property type="match status" value="1"/>
</dbReference>
<reference evidence="2 3" key="1">
    <citation type="submission" date="2020-10" db="EMBL/GenBank/DDBJ databases">
        <title>Plant Genome Project.</title>
        <authorList>
            <person name="Zhang R.-G."/>
        </authorList>
    </citation>
    <scope>NUCLEOTIDE SEQUENCE [LARGE SCALE GENOMIC DNA]</scope>
    <source>
        <strain evidence="2">FAFU-HL-1</strain>
        <tissue evidence="2">Leaf</tissue>
    </source>
</reference>